<name>A0A0A9BPX2_ARUDO</name>
<protein>
    <submittedName>
        <fullName evidence="1">Uncharacterized protein</fullName>
    </submittedName>
</protein>
<reference evidence="1" key="2">
    <citation type="journal article" date="2015" name="Data Brief">
        <title>Shoot transcriptome of the giant reed, Arundo donax.</title>
        <authorList>
            <person name="Barrero R.A."/>
            <person name="Guerrero F.D."/>
            <person name="Moolhuijzen P."/>
            <person name="Goolsby J.A."/>
            <person name="Tidwell J."/>
            <person name="Bellgard S.E."/>
            <person name="Bellgard M.I."/>
        </authorList>
    </citation>
    <scope>NUCLEOTIDE SEQUENCE</scope>
    <source>
        <tissue evidence="1">Shoot tissue taken approximately 20 cm above the soil surface</tissue>
    </source>
</reference>
<dbReference type="EMBL" id="GBRH01231871">
    <property type="protein sequence ID" value="JAD66024.1"/>
    <property type="molecule type" value="Transcribed_RNA"/>
</dbReference>
<reference evidence="1" key="1">
    <citation type="submission" date="2014-09" db="EMBL/GenBank/DDBJ databases">
        <authorList>
            <person name="Magalhaes I.L.F."/>
            <person name="Oliveira U."/>
            <person name="Santos F.R."/>
            <person name="Vidigal T.H.D.A."/>
            <person name="Brescovit A.D."/>
            <person name="Santos A.J."/>
        </authorList>
    </citation>
    <scope>NUCLEOTIDE SEQUENCE</scope>
    <source>
        <tissue evidence="1">Shoot tissue taken approximately 20 cm above the soil surface</tissue>
    </source>
</reference>
<sequence>MSVLLLAIETPDNLSIILCQLASLLAIET</sequence>
<dbReference type="AlphaFoldDB" id="A0A0A9BPX2"/>
<organism evidence="1">
    <name type="scientific">Arundo donax</name>
    <name type="common">Giant reed</name>
    <name type="synonym">Donax arundinaceus</name>
    <dbReference type="NCBI Taxonomy" id="35708"/>
    <lineage>
        <taxon>Eukaryota</taxon>
        <taxon>Viridiplantae</taxon>
        <taxon>Streptophyta</taxon>
        <taxon>Embryophyta</taxon>
        <taxon>Tracheophyta</taxon>
        <taxon>Spermatophyta</taxon>
        <taxon>Magnoliopsida</taxon>
        <taxon>Liliopsida</taxon>
        <taxon>Poales</taxon>
        <taxon>Poaceae</taxon>
        <taxon>PACMAD clade</taxon>
        <taxon>Arundinoideae</taxon>
        <taxon>Arundineae</taxon>
        <taxon>Arundo</taxon>
    </lineage>
</organism>
<evidence type="ECO:0000313" key="1">
    <source>
        <dbReference type="EMBL" id="JAD66024.1"/>
    </source>
</evidence>
<accession>A0A0A9BPX2</accession>
<proteinExistence type="predicted"/>